<dbReference type="CDD" id="cd00067">
    <property type="entry name" value="GAL4"/>
    <property type="match status" value="1"/>
</dbReference>
<reference evidence="5 6" key="1">
    <citation type="journal article" date="2011" name="Genome Biol.">
        <title>Comparative genome sequence analysis underscores mycoparasitism as the ancestral life style of Trichoderma.</title>
        <authorList>
            <person name="Kubicek C.P."/>
            <person name="Herrera-Estrella A."/>
            <person name="Seidl-Seiboth V."/>
            <person name="Martinez D.A."/>
            <person name="Druzhinina I.S."/>
            <person name="Thon M."/>
            <person name="Zeilinger S."/>
            <person name="Casas-Flores S."/>
            <person name="Horwitz B.A."/>
            <person name="Mukherjee P.K."/>
            <person name="Mukherjee M."/>
            <person name="Kredics L."/>
            <person name="Alcaraz L.D."/>
            <person name="Aerts A."/>
            <person name="Antal Z."/>
            <person name="Atanasova L."/>
            <person name="Cervantes-Badillo M.G."/>
            <person name="Challacombe J."/>
            <person name="Chertkov O."/>
            <person name="McCluskey K."/>
            <person name="Coulpier F."/>
            <person name="Deshpande N."/>
            <person name="von Doehren H."/>
            <person name="Ebbole D.J."/>
            <person name="Esquivel-Naranjo E.U."/>
            <person name="Fekete E."/>
            <person name="Flipphi M."/>
            <person name="Glaser F."/>
            <person name="Gomez-Rodriguez E.Y."/>
            <person name="Gruber S."/>
            <person name="Han C."/>
            <person name="Henrissat B."/>
            <person name="Hermosa R."/>
            <person name="Hernandez-Onate M."/>
            <person name="Karaffa L."/>
            <person name="Kosti I."/>
            <person name="Le Crom S."/>
            <person name="Lindquist E."/>
            <person name="Lucas S."/>
            <person name="Luebeck M."/>
            <person name="Luebeck P.S."/>
            <person name="Margeot A."/>
            <person name="Metz B."/>
            <person name="Misra M."/>
            <person name="Nevalainen H."/>
            <person name="Omann M."/>
            <person name="Packer N."/>
            <person name="Perrone G."/>
            <person name="Uresti-Rivera E.E."/>
            <person name="Salamov A."/>
            <person name="Schmoll M."/>
            <person name="Seiboth B."/>
            <person name="Shapiro H."/>
            <person name="Sukno S."/>
            <person name="Tamayo-Ramos J.A."/>
            <person name="Tisch D."/>
            <person name="Wiest A."/>
            <person name="Wilkinson H.H."/>
            <person name="Zhang M."/>
            <person name="Coutinho P.M."/>
            <person name="Kenerley C.M."/>
            <person name="Monte E."/>
            <person name="Baker S.E."/>
            <person name="Grigoriev I.V."/>
        </authorList>
    </citation>
    <scope>NUCLEOTIDE SEQUENCE [LARGE SCALE GENOMIC DNA]</scope>
    <source>
        <strain evidence="6">Gv29-8 / FGSC 10586</strain>
    </source>
</reference>
<name>G9N3R6_HYPVG</name>
<dbReference type="GO" id="GO:0008270">
    <property type="term" value="F:zinc ion binding"/>
    <property type="evidence" value="ECO:0007669"/>
    <property type="project" value="InterPro"/>
</dbReference>
<accession>G9N3R6</accession>
<evidence type="ECO:0000259" key="4">
    <source>
        <dbReference type="PROSITE" id="PS50048"/>
    </source>
</evidence>
<dbReference type="SMART" id="SM00066">
    <property type="entry name" value="GAL4"/>
    <property type="match status" value="1"/>
</dbReference>
<evidence type="ECO:0000256" key="2">
    <source>
        <dbReference type="ARBA" id="ARBA00023242"/>
    </source>
</evidence>
<dbReference type="VEuPathDB" id="FungiDB:TRIVIDRAFT_115781"/>
<organism evidence="5 6">
    <name type="scientific">Hypocrea virens (strain Gv29-8 / FGSC 10586)</name>
    <name type="common">Gliocladium virens</name>
    <name type="synonym">Trichoderma virens</name>
    <dbReference type="NCBI Taxonomy" id="413071"/>
    <lineage>
        <taxon>Eukaryota</taxon>
        <taxon>Fungi</taxon>
        <taxon>Dikarya</taxon>
        <taxon>Ascomycota</taxon>
        <taxon>Pezizomycotina</taxon>
        <taxon>Sordariomycetes</taxon>
        <taxon>Hypocreomycetidae</taxon>
        <taxon>Hypocreales</taxon>
        <taxon>Hypocreaceae</taxon>
        <taxon>Trichoderma</taxon>
    </lineage>
</organism>
<evidence type="ECO:0000256" key="1">
    <source>
        <dbReference type="ARBA" id="ARBA00004123"/>
    </source>
</evidence>
<proteinExistence type="predicted"/>
<dbReference type="PANTHER" id="PTHR37534">
    <property type="entry name" value="TRANSCRIPTIONAL ACTIVATOR PROTEIN UGA3"/>
    <property type="match status" value="1"/>
</dbReference>
<dbReference type="PROSITE" id="PS50048">
    <property type="entry name" value="ZN2_CY6_FUNGAL_2"/>
    <property type="match status" value="1"/>
</dbReference>
<protein>
    <recommendedName>
        <fullName evidence="4">Zn(2)-C6 fungal-type domain-containing protein</fullName>
    </recommendedName>
</protein>
<dbReference type="SUPFAM" id="SSF57701">
    <property type="entry name" value="Zn2/Cys6 DNA-binding domain"/>
    <property type="match status" value="1"/>
</dbReference>
<sequence>MGSVQPPTKPCHNCRRQRLRCDRSYPHCNKCAASGKECLGYGKLFRWTGAIASRGKLAGRTSSAPVGAGDAEDADAGVDGDARSEAGAVSPLVRSRTSSPQAVALNGSFARRSPWVLVDPLFQGLDKSHRFYLDYFTTRVCKDLVSNDGPQCNPFRSLIPLTRAHPLLQHIIVAASAAHMSNLIRMGLPYPDGGFIPANRDAASTRALDDALVAKHTALKLMSTAIQNLDTINGDVVLAASLFFINVELIESGKHGWRAHLEGAAKIMSFLQLTKAWDSSLRDYLLSDCFIYFILASAFMPARYAASLNFESSQIPFVLGKTVANSYLCCPPELMEILHEASQLSNSVLGDESNEAATIAALELINRAQAYDIYAWARDTARALGLPNDVMQSRMHAGASHRLAACIYILQAIPSAGERLGPEFAAFLTDDLLAHLNMMPVEDPNFKATTWPTFIIGAETRDPVRQKFIMERLRIMTTVCPWGFIHTAMETLQVIWNLAAEERGSKSWVQTLKDPEMNFLIV</sequence>
<dbReference type="HOGENOM" id="CLU_020030_3_1_1"/>
<feature type="domain" description="Zn(2)-C6 fungal-type" evidence="4">
    <location>
        <begin position="10"/>
        <end position="38"/>
    </location>
</feature>
<dbReference type="PANTHER" id="PTHR37534:SF51">
    <property type="entry name" value="ACRIFLAVINE SENSITIVITY CONTROL PROTEIN ACR-2"/>
    <property type="match status" value="1"/>
</dbReference>
<dbReference type="OMA" id="GYSQIFQ"/>
<dbReference type="OrthoDB" id="5380854at2759"/>
<comment type="caution">
    <text evidence="5">The sequence shown here is derived from an EMBL/GenBank/DDBJ whole genome shotgun (WGS) entry which is preliminary data.</text>
</comment>
<dbReference type="Pfam" id="PF00172">
    <property type="entry name" value="Zn_clus"/>
    <property type="match status" value="1"/>
</dbReference>
<keyword evidence="2" id="KW-0539">Nucleus</keyword>
<dbReference type="InterPro" id="IPR021858">
    <property type="entry name" value="Fun_TF"/>
</dbReference>
<dbReference type="Pfam" id="PF11951">
    <property type="entry name" value="Fungal_trans_2"/>
    <property type="match status" value="1"/>
</dbReference>
<dbReference type="EMBL" id="ABDF02000085">
    <property type="protein sequence ID" value="EHK18949.1"/>
    <property type="molecule type" value="Genomic_DNA"/>
</dbReference>
<dbReference type="GO" id="GO:0000976">
    <property type="term" value="F:transcription cis-regulatory region binding"/>
    <property type="evidence" value="ECO:0007669"/>
    <property type="project" value="TreeGrafter"/>
</dbReference>
<dbReference type="InParanoid" id="G9N3R6"/>
<comment type="subcellular location">
    <subcellularLocation>
        <location evidence="1">Nucleus</location>
    </subcellularLocation>
</comment>
<dbReference type="STRING" id="413071.G9N3R6"/>
<dbReference type="GeneID" id="25787022"/>
<gene>
    <name evidence="5" type="ORF">TRIVIDRAFT_115781</name>
</gene>
<feature type="non-terminal residue" evidence="5">
    <location>
        <position position="522"/>
    </location>
</feature>
<dbReference type="GO" id="GO:0045944">
    <property type="term" value="P:positive regulation of transcription by RNA polymerase II"/>
    <property type="evidence" value="ECO:0007669"/>
    <property type="project" value="TreeGrafter"/>
</dbReference>
<dbReference type="GO" id="GO:0005634">
    <property type="term" value="C:nucleus"/>
    <property type="evidence" value="ECO:0007669"/>
    <property type="project" value="UniProtKB-SubCell"/>
</dbReference>
<dbReference type="Gene3D" id="4.10.240.10">
    <property type="entry name" value="Zn(2)-C6 fungal-type DNA-binding domain"/>
    <property type="match status" value="1"/>
</dbReference>
<keyword evidence="6" id="KW-1185">Reference proteome</keyword>
<evidence type="ECO:0000256" key="3">
    <source>
        <dbReference type="SAM" id="MobiDB-lite"/>
    </source>
</evidence>
<dbReference type="InterPro" id="IPR036864">
    <property type="entry name" value="Zn2-C6_fun-type_DNA-bd_sf"/>
</dbReference>
<evidence type="ECO:0000313" key="5">
    <source>
        <dbReference type="EMBL" id="EHK18949.1"/>
    </source>
</evidence>
<dbReference type="GO" id="GO:0000981">
    <property type="term" value="F:DNA-binding transcription factor activity, RNA polymerase II-specific"/>
    <property type="evidence" value="ECO:0007669"/>
    <property type="project" value="InterPro"/>
</dbReference>
<dbReference type="AlphaFoldDB" id="G9N3R6"/>
<dbReference type="RefSeq" id="XP_013953145.1">
    <property type="nucleotide sequence ID" value="XM_014097670.2"/>
</dbReference>
<evidence type="ECO:0000313" key="6">
    <source>
        <dbReference type="Proteomes" id="UP000007115"/>
    </source>
</evidence>
<dbReference type="eggNOG" id="ENOG502SI0U">
    <property type="taxonomic scope" value="Eukaryota"/>
</dbReference>
<dbReference type="InterPro" id="IPR001138">
    <property type="entry name" value="Zn2Cys6_DnaBD"/>
</dbReference>
<feature type="region of interest" description="Disordered" evidence="3">
    <location>
        <begin position="58"/>
        <end position="93"/>
    </location>
</feature>
<dbReference type="PROSITE" id="PS00463">
    <property type="entry name" value="ZN2_CY6_FUNGAL_1"/>
    <property type="match status" value="1"/>
</dbReference>
<dbReference type="Proteomes" id="UP000007115">
    <property type="component" value="Unassembled WGS sequence"/>
</dbReference>